<dbReference type="Pfam" id="PF00356">
    <property type="entry name" value="LacI"/>
    <property type="match status" value="1"/>
</dbReference>
<dbReference type="GO" id="GO:0000976">
    <property type="term" value="F:transcription cis-regulatory region binding"/>
    <property type="evidence" value="ECO:0007669"/>
    <property type="project" value="TreeGrafter"/>
</dbReference>
<proteinExistence type="predicted"/>
<keyword evidence="1" id="KW-0805">Transcription regulation</keyword>
<organism evidence="5 6">
    <name type="scientific">Candidatus Blautia faecavium</name>
    <dbReference type="NCBI Taxonomy" id="2838487"/>
    <lineage>
        <taxon>Bacteria</taxon>
        <taxon>Bacillati</taxon>
        <taxon>Bacillota</taxon>
        <taxon>Clostridia</taxon>
        <taxon>Lachnospirales</taxon>
        <taxon>Lachnospiraceae</taxon>
        <taxon>Blautia</taxon>
    </lineage>
</organism>
<dbReference type="Gene3D" id="3.40.50.2300">
    <property type="match status" value="2"/>
</dbReference>
<dbReference type="PROSITE" id="PS50932">
    <property type="entry name" value="HTH_LACI_2"/>
    <property type="match status" value="1"/>
</dbReference>
<dbReference type="Pfam" id="PF13377">
    <property type="entry name" value="Peripla_BP_3"/>
    <property type="match status" value="1"/>
</dbReference>
<sequence>MATTIKDIAEYCRVSVGTVDRALNGRTGINEKTKQRILEAAQLLNYHPNYIGQSLARGKTMTIGVVCFDLYNNFFPELIDNIERLAKERGYFIYLILTHRDFRLEEDGLKYLHERLVDGIILFPIGFSKGYIEFLHSLHIPIVTIYNKLGENDFPFVGVDDRQAMEDAVKYLVDKGYTDIAYLTPDITGQEKEGLNTYTLRQRAQGYQDGMRRVGLKGIQTLEKGSMEERLERYLKEHDFREKSAILCLCDSYAIKAMKYLQQRGIRVPEQIGIMGYDDIEQLNYVVPRIATIKYSVPRMGKVAVDLLFRCMEKEECRGEYLLDYTIIDGGSLE</sequence>
<reference evidence="5" key="1">
    <citation type="journal article" date="2021" name="PeerJ">
        <title>Extensive microbial diversity within the chicken gut microbiome revealed by metagenomics and culture.</title>
        <authorList>
            <person name="Gilroy R."/>
            <person name="Ravi A."/>
            <person name="Getino M."/>
            <person name="Pursley I."/>
            <person name="Horton D.L."/>
            <person name="Alikhan N.F."/>
            <person name="Baker D."/>
            <person name="Gharbi K."/>
            <person name="Hall N."/>
            <person name="Watson M."/>
            <person name="Adriaenssens E.M."/>
            <person name="Foster-Nyarko E."/>
            <person name="Jarju S."/>
            <person name="Secka A."/>
            <person name="Antonio M."/>
            <person name="Oren A."/>
            <person name="Chaudhuri R.R."/>
            <person name="La Ragione R."/>
            <person name="Hildebrand F."/>
            <person name="Pallen M.J."/>
        </authorList>
    </citation>
    <scope>NUCLEOTIDE SEQUENCE</scope>
    <source>
        <strain evidence="5">ChiSjej1B19-5720</strain>
    </source>
</reference>
<dbReference type="SMART" id="SM00354">
    <property type="entry name" value="HTH_LACI"/>
    <property type="match status" value="1"/>
</dbReference>
<dbReference type="Gene3D" id="1.10.260.40">
    <property type="entry name" value="lambda repressor-like DNA-binding domains"/>
    <property type="match status" value="1"/>
</dbReference>
<dbReference type="PANTHER" id="PTHR30146">
    <property type="entry name" value="LACI-RELATED TRANSCRIPTIONAL REPRESSOR"/>
    <property type="match status" value="1"/>
</dbReference>
<dbReference type="PANTHER" id="PTHR30146:SF109">
    <property type="entry name" value="HTH-TYPE TRANSCRIPTIONAL REGULATOR GALS"/>
    <property type="match status" value="1"/>
</dbReference>
<dbReference type="InterPro" id="IPR046335">
    <property type="entry name" value="LacI/GalR-like_sensor"/>
</dbReference>
<dbReference type="CDD" id="cd06267">
    <property type="entry name" value="PBP1_LacI_sugar_binding-like"/>
    <property type="match status" value="1"/>
</dbReference>
<evidence type="ECO:0000313" key="6">
    <source>
        <dbReference type="Proteomes" id="UP000823842"/>
    </source>
</evidence>
<dbReference type="InterPro" id="IPR000843">
    <property type="entry name" value="HTH_LacI"/>
</dbReference>
<reference evidence="5" key="2">
    <citation type="submission" date="2021-04" db="EMBL/GenBank/DDBJ databases">
        <authorList>
            <person name="Gilroy R."/>
        </authorList>
    </citation>
    <scope>NUCLEOTIDE SEQUENCE</scope>
    <source>
        <strain evidence="5">ChiSjej1B19-5720</strain>
    </source>
</reference>
<keyword evidence="2" id="KW-0238">DNA-binding</keyword>
<dbReference type="CDD" id="cd01392">
    <property type="entry name" value="HTH_LacI"/>
    <property type="match status" value="1"/>
</dbReference>
<evidence type="ECO:0000256" key="2">
    <source>
        <dbReference type="ARBA" id="ARBA00023125"/>
    </source>
</evidence>
<dbReference type="SUPFAM" id="SSF47413">
    <property type="entry name" value="lambda repressor-like DNA-binding domains"/>
    <property type="match status" value="1"/>
</dbReference>
<dbReference type="GO" id="GO:0003700">
    <property type="term" value="F:DNA-binding transcription factor activity"/>
    <property type="evidence" value="ECO:0007669"/>
    <property type="project" value="TreeGrafter"/>
</dbReference>
<dbReference type="SUPFAM" id="SSF53822">
    <property type="entry name" value="Periplasmic binding protein-like I"/>
    <property type="match status" value="1"/>
</dbReference>
<evidence type="ECO:0000256" key="3">
    <source>
        <dbReference type="ARBA" id="ARBA00023163"/>
    </source>
</evidence>
<name>A0A9D2LUP7_9FIRM</name>
<dbReference type="InterPro" id="IPR028082">
    <property type="entry name" value="Peripla_BP_I"/>
</dbReference>
<protein>
    <submittedName>
        <fullName evidence="5">LacI family transcriptional regulator</fullName>
    </submittedName>
</protein>
<dbReference type="EMBL" id="DWYZ01000257">
    <property type="protein sequence ID" value="HJB29807.1"/>
    <property type="molecule type" value="Genomic_DNA"/>
</dbReference>
<dbReference type="Proteomes" id="UP000823842">
    <property type="component" value="Unassembled WGS sequence"/>
</dbReference>
<feature type="domain" description="HTH lacI-type" evidence="4">
    <location>
        <begin position="3"/>
        <end position="57"/>
    </location>
</feature>
<evidence type="ECO:0000313" key="5">
    <source>
        <dbReference type="EMBL" id="HJB29807.1"/>
    </source>
</evidence>
<accession>A0A9D2LUP7</accession>
<gene>
    <name evidence="5" type="ORF">IAA06_13620</name>
</gene>
<evidence type="ECO:0000256" key="1">
    <source>
        <dbReference type="ARBA" id="ARBA00023015"/>
    </source>
</evidence>
<dbReference type="AlphaFoldDB" id="A0A9D2LUP7"/>
<comment type="caution">
    <text evidence="5">The sequence shown here is derived from an EMBL/GenBank/DDBJ whole genome shotgun (WGS) entry which is preliminary data.</text>
</comment>
<evidence type="ECO:0000259" key="4">
    <source>
        <dbReference type="PROSITE" id="PS50932"/>
    </source>
</evidence>
<keyword evidence="3" id="KW-0804">Transcription</keyword>
<dbReference type="InterPro" id="IPR010982">
    <property type="entry name" value="Lambda_DNA-bd_dom_sf"/>
</dbReference>